<comment type="caution">
    <text evidence="2">The sequence shown here is derived from an EMBL/GenBank/DDBJ whole genome shotgun (WGS) entry which is preliminary data.</text>
</comment>
<gene>
    <name evidence="2" type="ORF">J3D65DRAFT_370093</name>
</gene>
<dbReference type="EMBL" id="JBBPEH010000006">
    <property type="protein sequence ID" value="KAK7537174.1"/>
    <property type="molecule type" value="Genomic_DNA"/>
</dbReference>
<protein>
    <submittedName>
        <fullName evidence="2">Uncharacterized protein</fullName>
    </submittedName>
</protein>
<accession>A0ABR1LPT0</accession>
<keyword evidence="3" id="KW-1185">Reference proteome</keyword>
<feature type="region of interest" description="Disordered" evidence="1">
    <location>
        <begin position="1"/>
        <end position="26"/>
    </location>
</feature>
<name>A0ABR1LPT0_9PEZI</name>
<evidence type="ECO:0000313" key="2">
    <source>
        <dbReference type="EMBL" id="KAK7537174.1"/>
    </source>
</evidence>
<organism evidence="2 3">
    <name type="scientific">Phyllosticta citribraziliensis</name>
    <dbReference type="NCBI Taxonomy" id="989973"/>
    <lineage>
        <taxon>Eukaryota</taxon>
        <taxon>Fungi</taxon>
        <taxon>Dikarya</taxon>
        <taxon>Ascomycota</taxon>
        <taxon>Pezizomycotina</taxon>
        <taxon>Dothideomycetes</taxon>
        <taxon>Dothideomycetes incertae sedis</taxon>
        <taxon>Botryosphaeriales</taxon>
        <taxon>Phyllostictaceae</taxon>
        <taxon>Phyllosticta</taxon>
    </lineage>
</organism>
<reference evidence="2 3" key="1">
    <citation type="submission" date="2024-04" db="EMBL/GenBank/DDBJ databases">
        <title>Phyllosticta paracitricarpa is synonymous to the EU quarantine fungus P. citricarpa based on phylogenomic analyses.</title>
        <authorList>
            <consortium name="Lawrence Berkeley National Laboratory"/>
            <person name="Van ingen-buijs V.A."/>
            <person name="Van westerhoven A.C."/>
            <person name="Haridas S."/>
            <person name="Skiadas P."/>
            <person name="Martin F."/>
            <person name="Groenewald J.Z."/>
            <person name="Crous P.W."/>
            <person name="Seidl M.F."/>
        </authorList>
    </citation>
    <scope>NUCLEOTIDE SEQUENCE [LARGE SCALE GENOMIC DNA]</scope>
    <source>
        <strain evidence="2 3">CPC 17464</strain>
    </source>
</reference>
<evidence type="ECO:0000313" key="3">
    <source>
        <dbReference type="Proteomes" id="UP001360953"/>
    </source>
</evidence>
<dbReference type="Proteomes" id="UP001360953">
    <property type="component" value="Unassembled WGS sequence"/>
</dbReference>
<sequence>MATAPISQPPLFLSHCSQPDGRPALPEKQLRPAARHGHRLHSPHHASQIHSNTLSTLSHAHYPLKPSNPESFPCLPFSSPQISLHIPLSRPIFLCVHGLGVMILAFHSSTMEPASCLGSSPSGRNVLPVSYWGGPGDVFFRVGRGWGCVGARQGARPGGDSTPPPGVFAAFARKVCEDDLPNSFSLVVMVGVVEGRPREVLVATRR</sequence>
<proteinExistence type="predicted"/>
<dbReference type="RefSeq" id="XP_066655325.1">
    <property type="nucleotide sequence ID" value="XM_066795699.1"/>
</dbReference>
<dbReference type="GeneID" id="92028605"/>
<evidence type="ECO:0000256" key="1">
    <source>
        <dbReference type="SAM" id="MobiDB-lite"/>
    </source>
</evidence>